<keyword evidence="3" id="KW-1185">Reference proteome</keyword>
<protein>
    <submittedName>
        <fullName evidence="2">Uncharacterized protein</fullName>
    </submittedName>
</protein>
<dbReference type="InterPro" id="IPR027417">
    <property type="entry name" value="P-loop_NTPase"/>
</dbReference>
<feature type="coiled-coil region" evidence="1">
    <location>
        <begin position="162"/>
        <end position="229"/>
    </location>
</feature>
<name>A0A8E2ALU1_9APHY</name>
<dbReference type="Gene3D" id="3.40.50.300">
    <property type="entry name" value="P-loop containing nucleotide triphosphate hydrolases"/>
    <property type="match status" value="1"/>
</dbReference>
<keyword evidence="1" id="KW-0175">Coiled coil</keyword>
<dbReference type="Proteomes" id="UP000250043">
    <property type="component" value="Unassembled WGS sequence"/>
</dbReference>
<gene>
    <name evidence="2" type="ORF">OBBRIDRAFT_799197</name>
</gene>
<dbReference type="EMBL" id="KV722688">
    <property type="protein sequence ID" value="OCH84332.1"/>
    <property type="molecule type" value="Genomic_DNA"/>
</dbReference>
<dbReference type="OrthoDB" id="8954335at2759"/>
<evidence type="ECO:0000256" key="1">
    <source>
        <dbReference type="SAM" id="Coils"/>
    </source>
</evidence>
<accession>A0A8E2ALU1</accession>
<reference evidence="2 3" key="1">
    <citation type="submission" date="2016-07" db="EMBL/GenBank/DDBJ databases">
        <title>Draft genome of the white-rot fungus Obba rivulosa 3A-2.</title>
        <authorList>
            <consortium name="DOE Joint Genome Institute"/>
            <person name="Miettinen O."/>
            <person name="Riley R."/>
            <person name="Acob R."/>
            <person name="Barry K."/>
            <person name="Cullen D."/>
            <person name="De Vries R."/>
            <person name="Hainaut M."/>
            <person name="Hatakka A."/>
            <person name="Henrissat B."/>
            <person name="Hilden K."/>
            <person name="Kuo R."/>
            <person name="Labutti K."/>
            <person name="Lipzen A."/>
            <person name="Makela M.R."/>
            <person name="Sandor L."/>
            <person name="Spatafora J.W."/>
            <person name="Grigoriev I.V."/>
            <person name="Hibbett D.S."/>
        </authorList>
    </citation>
    <scope>NUCLEOTIDE SEQUENCE [LARGE SCALE GENOMIC DNA]</scope>
    <source>
        <strain evidence="2 3">3A-2</strain>
    </source>
</reference>
<evidence type="ECO:0000313" key="3">
    <source>
        <dbReference type="Proteomes" id="UP000250043"/>
    </source>
</evidence>
<dbReference type="AlphaFoldDB" id="A0A8E2ALU1"/>
<sequence>MHECCGAFAYFPTFRPQFHTYYQFCAPDSRSYENGYKLSGVIYIHRISDFRMTGVSRRNFTMFRKLCGDSVLKNVVIVTNMWGEVTAERGEARERELATDDVLFKRVLEKGARMVRHDNTRESAQAILRSLVNKTPRALRIQRELVDEHKDISQTAAGAELSRELDELAAKQREELAQVNADMDEALQAKDAESREELEKVRAELEAKVKRIEDDRERLSLEYAQEKKRADEKIMMAVKAEEEARAQMQAHVDQLGAGPRNNAYVSTVERDRMRNEVFYFPQSQPHFDLFALLGRLLGSLFRS</sequence>
<proteinExistence type="predicted"/>
<evidence type="ECO:0000313" key="2">
    <source>
        <dbReference type="EMBL" id="OCH84332.1"/>
    </source>
</evidence>
<organism evidence="2 3">
    <name type="scientific">Obba rivulosa</name>
    <dbReference type="NCBI Taxonomy" id="1052685"/>
    <lineage>
        <taxon>Eukaryota</taxon>
        <taxon>Fungi</taxon>
        <taxon>Dikarya</taxon>
        <taxon>Basidiomycota</taxon>
        <taxon>Agaricomycotina</taxon>
        <taxon>Agaricomycetes</taxon>
        <taxon>Polyporales</taxon>
        <taxon>Gelatoporiaceae</taxon>
        <taxon>Obba</taxon>
    </lineage>
</organism>